<organism evidence="1 2">
    <name type="scientific">Carpediemonas membranifera</name>
    <dbReference type="NCBI Taxonomy" id="201153"/>
    <lineage>
        <taxon>Eukaryota</taxon>
        <taxon>Metamonada</taxon>
        <taxon>Carpediemonas-like organisms</taxon>
        <taxon>Carpediemonas</taxon>
    </lineage>
</organism>
<comment type="caution">
    <text evidence="1">The sequence shown here is derived from an EMBL/GenBank/DDBJ whole genome shotgun (WGS) entry which is preliminary data.</text>
</comment>
<accession>A0A8J6AUT6</accession>
<proteinExistence type="predicted"/>
<dbReference type="Proteomes" id="UP000717585">
    <property type="component" value="Unassembled WGS sequence"/>
</dbReference>
<keyword evidence="2" id="KW-1185">Reference proteome</keyword>
<name>A0A8J6AUT6_9EUKA</name>
<gene>
    <name evidence="1" type="ORF">J8273_5621</name>
</gene>
<dbReference type="EMBL" id="JAHDYR010000026">
    <property type="protein sequence ID" value="KAG9393035.1"/>
    <property type="molecule type" value="Genomic_DNA"/>
</dbReference>
<reference evidence="1" key="1">
    <citation type="submission" date="2021-05" db="EMBL/GenBank/DDBJ databases">
        <title>A free-living protist that lacks canonical eukaryotic 1 DNA replication and segregation systems.</title>
        <authorList>
            <person name="Salas-Leiva D.E."/>
            <person name="Tromer E.C."/>
            <person name="Curtis B.A."/>
            <person name="Jerlstrom-Hultqvist J."/>
            <person name="Kolisko M."/>
            <person name="Yi Z."/>
            <person name="Salas-Leiva J.S."/>
            <person name="Gallot-Lavallee L."/>
            <person name="Kops G.J.P.L."/>
            <person name="Archibald J.M."/>
            <person name="Simpson A.G.B."/>
            <person name="Roger A.J."/>
        </authorList>
    </citation>
    <scope>NUCLEOTIDE SEQUENCE</scope>
    <source>
        <strain evidence="1">BICM</strain>
    </source>
</reference>
<protein>
    <submittedName>
        <fullName evidence="1">Uncharacterized protein</fullName>
    </submittedName>
</protein>
<evidence type="ECO:0000313" key="2">
    <source>
        <dbReference type="Proteomes" id="UP000717585"/>
    </source>
</evidence>
<dbReference type="AlphaFoldDB" id="A0A8J6AUT6"/>
<evidence type="ECO:0000313" key="1">
    <source>
        <dbReference type="EMBL" id="KAG9393035.1"/>
    </source>
</evidence>
<sequence>MAGTGTGGGSAVRILNGWVDLRAHLELLAVKRVAAFRDLDIPVKDRSWNEGTIMGESRERANRVLHKVRGDATTKARVSYGKERIRMSWIKRCKSKTAQGLMAVAGTRRMARCMMGKPIVRRKPIKGQSRADWKRVLSVAANVSPSPSSAGKGEGPQRVLANLTIDEDLKREISRRCPLCSATTEVDLLWEILERKPDDEEEQEMIRKWVQEQALGSAAHIIGECSKVDRGPKWSRWWEAAKSKTEYLAIRSGPDGDWYNERPILELQQLILWEKEEIWEGLKKGLQALGEV</sequence>